<dbReference type="SUPFAM" id="SSF53474">
    <property type="entry name" value="alpha/beta-Hydrolases"/>
    <property type="match status" value="1"/>
</dbReference>
<accession>F0XYJ8</accession>
<dbReference type="AlphaFoldDB" id="F0XYJ8"/>
<protein>
    <recommendedName>
        <fullName evidence="4">AB hydrolase-1 domain-containing protein</fullName>
    </recommendedName>
</protein>
<dbReference type="PANTHER" id="PTHR43798:SF14">
    <property type="entry name" value="SERINE HYDROLASE-LIKE PROTEIN DDB_G0286239"/>
    <property type="match status" value="1"/>
</dbReference>
<evidence type="ECO:0000256" key="2">
    <source>
        <dbReference type="ARBA" id="ARBA00022801"/>
    </source>
</evidence>
<comment type="similarity">
    <text evidence="1">Belongs to the AB hydrolase superfamily.</text>
</comment>
<proteinExistence type="inferred from homology"/>
<dbReference type="InterPro" id="IPR050266">
    <property type="entry name" value="AB_hydrolase_sf"/>
</dbReference>
<reference evidence="5 6" key="1">
    <citation type="journal article" date="2011" name="Proc. Natl. Acad. Sci. U.S.A.">
        <title>Niche of harmful alga Aureococcus anophagefferens revealed through ecogenomics.</title>
        <authorList>
            <person name="Gobler C.J."/>
            <person name="Berry D.L."/>
            <person name="Dyhrman S.T."/>
            <person name="Wilhelm S.W."/>
            <person name="Salamov A."/>
            <person name="Lobanov A.V."/>
            <person name="Zhang Y."/>
            <person name="Collier J.L."/>
            <person name="Wurch L.L."/>
            <person name="Kustka A.B."/>
            <person name="Dill B.D."/>
            <person name="Shah M."/>
            <person name="VerBerkmoes N.C."/>
            <person name="Kuo A."/>
            <person name="Terry A."/>
            <person name="Pangilinan J."/>
            <person name="Lindquist E.A."/>
            <person name="Lucas S."/>
            <person name="Paulsen I.T."/>
            <person name="Hattenrath-Lehmann T.K."/>
            <person name="Talmage S.C."/>
            <person name="Walker E.A."/>
            <person name="Koch F."/>
            <person name="Burson A.M."/>
            <person name="Marcoval M.A."/>
            <person name="Tang Y.Z."/>
            <person name="Lecleir G.R."/>
            <person name="Coyne K.J."/>
            <person name="Berg G.M."/>
            <person name="Bertrand E.M."/>
            <person name="Saito M.A."/>
            <person name="Gladyshev V.N."/>
            <person name="Grigoriev I.V."/>
        </authorList>
    </citation>
    <scope>NUCLEOTIDE SEQUENCE [LARGE SCALE GENOMIC DNA]</scope>
    <source>
        <strain evidence="6">CCMP 1984</strain>
    </source>
</reference>
<dbReference type="eggNOG" id="KOG1454">
    <property type="taxonomic scope" value="Eukaryota"/>
</dbReference>
<sequence length="725" mass="75871">MAARATVALLLLLRPARGLENKYNENPDCDPSALLGGAPPAPLAALARCTRSRDLALVGNSVTRHVYFSIANVLRSGEVGDVVAAGARIRADRVFNADHDPDALVRGACDEALPGDGHLFAYWNTTGQLPAGRETKIFNTTLICKLPEDALGRLRAHAAQRGTRLTIVVFNTLMHALSEPRARDLDALAAAVADSVAAVADAARGWAELAWLPAPRVCGPAPGWAIKHFGLPDYGGDELNARVARHNAVVARRLARLAPAVLRVRAVAAMDPAGADGAAACACYDDYVHHHRITFNVISNVVDDLTAAGYCDGDVHIERFWGHRIIAGRYILERLSGVPQGSDLDAIMWACCVAGLGARALAPRRALRSAPRMATPTPVECAVPGTGLVLRGVRHAFGGPAAEDGGGRWIFLHGWLDNAASFERLAPLLASDPSFADVVLLDLAGHGLSDHRNAAYHVVDYAAEAVAVADVLFGKDARFNVAGHSLGGGVALLVAGAWPERIARVAALESVGVLSAPAADAPALLRAACRRAPSGRLAEHASVEAAASARARKNVVPDDAFGEAEARVLAARGTAARGEGVVWRADPWLLQPTRLRLPGDAALAFARAVRAPALLLVARDGMFRRLGAVDPFSRLAAWAAAAAAALLRAAAAAAAAANGGRAPAALRRARDAARLVADLAARARALPSPTVARLERGGHHVHLTEPAAVARELARWAAATRRPGT</sequence>
<keyword evidence="2" id="KW-0378">Hydrolase</keyword>
<keyword evidence="3" id="KW-0732">Signal</keyword>
<dbReference type="GeneID" id="20223486"/>
<evidence type="ECO:0000313" key="6">
    <source>
        <dbReference type="Proteomes" id="UP000002729"/>
    </source>
</evidence>
<dbReference type="Gene3D" id="3.40.50.1820">
    <property type="entry name" value="alpha/beta hydrolase"/>
    <property type="match status" value="1"/>
</dbReference>
<dbReference type="InterPro" id="IPR029058">
    <property type="entry name" value="AB_hydrolase_fold"/>
</dbReference>
<evidence type="ECO:0000259" key="4">
    <source>
        <dbReference type="Pfam" id="PF00561"/>
    </source>
</evidence>
<gene>
    <name evidence="5" type="ORF">AURANDRAFT_61467</name>
</gene>
<dbReference type="OrthoDB" id="6431331at2759"/>
<dbReference type="PRINTS" id="PR00111">
    <property type="entry name" value="ABHYDROLASE"/>
</dbReference>
<dbReference type="KEGG" id="aaf:AURANDRAFT_61467"/>
<feature type="signal peptide" evidence="3">
    <location>
        <begin position="1"/>
        <end position="18"/>
    </location>
</feature>
<evidence type="ECO:0000256" key="1">
    <source>
        <dbReference type="ARBA" id="ARBA00008645"/>
    </source>
</evidence>
<dbReference type="EMBL" id="GL833121">
    <property type="protein sequence ID" value="EGB12130.1"/>
    <property type="molecule type" value="Genomic_DNA"/>
</dbReference>
<feature type="chain" id="PRO_5003264227" description="AB hydrolase-1 domain-containing protein" evidence="3">
    <location>
        <begin position="19"/>
        <end position="725"/>
    </location>
</feature>
<evidence type="ECO:0000313" key="5">
    <source>
        <dbReference type="EMBL" id="EGB12130.1"/>
    </source>
</evidence>
<dbReference type="GO" id="GO:0016020">
    <property type="term" value="C:membrane"/>
    <property type="evidence" value="ECO:0007669"/>
    <property type="project" value="TreeGrafter"/>
</dbReference>
<feature type="domain" description="AB hydrolase-1" evidence="4">
    <location>
        <begin position="410"/>
        <end position="520"/>
    </location>
</feature>
<keyword evidence="6" id="KW-1185">Reference proteome</keyword>
<dbReference type="PANTHER" id="PTHR43798">
    <property type="entry name" value="MONOACYLGLYCEROL LIPASE"/>
    <property type="match status" value="1"/>
</dbReference>
<dbReference type="RefSeq" id="XP_009033213.1">
    <property type="nucleotide sequence ID" value="XM_009034965.1"/>
</dbReference>
<dbReference type="InParanoid" id="F0XYJ8"/>
<dbReference type="Pfam" id="PF00561">
    <property type="entry name" value="Abhydrolase_1"/>
    <property type="match status" value="1"/>
</dbReference>
<dbReference type="Proteomes" id="UP000002729">
    <property type="component" value="Unassembled WGS sequence"/>
</dbReference>
<dbReference type="InterPro" id="IPR000073">
    <property type="entry name" value="AB_hydrolase_1"/>
</dbReference>
<organism evidence="6">
    <name type="scientific">Aureococcus anophagefferens</name>
    <name type="common">Harmful bloom alga</name>
    <dbReference type="NCBI Taxonomy" id="44056"/>
    <lineage>
        <taxon>Eukaryota</taxon>
        <taxon>Sar</taxon>
        <taxon>Stramenopiles</taxon>
        <taxon>Ochrophyta</taxon>
        <taxon>Pelagophyceae</taxon>
        <taxon>Pelagomonadales</taxon>
        <taxon>Pelagomonadaceae</taxon>
        <taxon>Aureococcus</taxon>
    </lineage>
</organism>
<dbReference type="GO" id="GO:0016787">
    <property type="term" value="F:hydrolase activity"/>
    <property type="evidence" value="ECO:0007669"/>
    <property type="project" value="UniProtKB-KW"/>
</dbReference>
<name>F0XYJ8_AURAN</name>
<evidence type="ECO:0000256" key="3">
    <source>
        <dbReference type="SAM" id="SignalP"/>
    </source>
</evidence>